<keyword evidence="1" id="KW-1133">Transmembrane helix</keyword>
<dbReference type="AlphaFoldDB" id="A0A084SRT0"/>
<evidence type="ECO:0000313" key="2">
    <source>
        <dbReference type="EMBL" id="KFA91165.1"/>
    </source>
</evidence>
<feature type="transmembrane region" description="Helical" evidence="1">
    <location>
        <begin position="6"/>
        <end position="27"/>
    </location>
</feature>
<accession>A0A084SRT0</accession>
<evidence type="ECO:0000313" key="3">
    <source>
        <dbReference type="Proteomes" id="UP000028547"/>
    </source>
</evidence>
<name>A0A084SRT0_9BACT</name>
<organism evidence="2 3">
    <name type="scientific">Archangium violaceum Cb vi76</name>
    <dbReference type="NCBI Taxonomy" id="1406225"/>
    <lineage>
        <taxon>Bacteria</taxon>
        <taxon>Pseudomonadati</taxon>
        <taxon>Myxococcota</taxon>
        <taxon>Myxococcia</taxon>
        <taxon>Myxococcales</taxon>
        <taxon>Cystobacterineae</taxon>
        <taxon>Archangiaceae</taxon>
        <taxon>Archangium</taxon>
    </lineage>
</organism>
<comment type="caution">
    <text evidence="2">The sequence shown here is derived from an EMBL/GenBank/DDBJ whole genome shotgun (WGS) entry which is preliminary data.</text>
</comment>
<sequence length="108" mass="12602">MRQRLVFAIAGALLMMVLELLALPLLWGLKALRYTLYAPAMLVGDFLVFARHEWQWPIPPSEGLGELPHWLVIYLLYFNWFCYAALGFGMGWWLGKFFQPSAKPRRRS</sequence>
<proteinExistence type="predicted"/>
<gene>
    <name evidence="2" type="ORF">Q664_23850</name>
</gene>
<feature type="transmembrane region" description="Helical" evidence="1">
    <location>
        <begin position="71"/>
        <end position="95"/>
    </location>
</feature>
<reference evidence="2 3" key="1">
    <citation type="submission" date="2014-07" db="EMBL/GenBank/DDBJ databases">
        <title>Draft Genome Sequence of Gephyronic Acid Producer, Cystobacter violaceus Strain Cb vi76.</title>
        <authorList>
            <person name="Stevens D.C."/>
            <person name="Young J."/>
            <person name="Carmichael R."/>
            <person name="Tan J."/>
            <person name="Taylor R.E."/>
        </authorList>
    </citation>
    <scope>NUCLEOTIDE SEQUENCE [LARGE SCALE GENOMIC DNA]</scope>
    <source>
        <strain evidence="2 3">Cb vi76</strain>
    </source>
</reference>
<evidence type="ECO:0000256" key="1">
    <source>
        <dbReference type="SAM" id="Phobius"/>
    </source>
</evidence>
<dbReference type="RefSeq" id="WP_152622287.1">
    <property type="nucleotide sequence ID" value="NZ_JPMI01000158.1"/>
</dbReference>
<dbReference type="EMBL" id="JPMI01000158">
    <property type="protein sequence ID" value="KFA91165.1"/>
    <property type="molecule type" value="Genomic_DNA"/>
</dbReference>
<dbReference type="Proteomes" id="UP000028547">
    <property type="component" value="Unassembled WGS sequence"/>
</dbReference>
<keyword evidence="1" id="KW-0472">Membrane</keyword>
<keyword evidence="1" id="KW-0812">Transmembrane</keyword>
<protein>
    <submittedName>
        <fullName evidence="2">Uncharacterized protein</fullName>
    </submittedName>
</protein>